<protein>
    <submittedName>
        <fullName evidence="1">Uncharacterized protein</fullName>
    </submittedName>
</protein>
<dbReference type="AlphaFoldDB" id="Q9GMP8"/>
<evidence type="ECO:0000313" key="1">
    <source>
        <dbReference type="EMBL" id="BAB12307.1"/>
    </source>
</evidence>
<proteinExistence type="evidence at transcript level"/>
<dbReference type="EMBL" id="AB047886">
    <property type="protein sequence ID" value="BAB12307.1"/>
    <property type="molecule type" value="mRNA"/>
</dbReference>
<accession>Q9GMP8</accession>
<reference evidence="1" key="1">
    <citation type="submission" date="2000-08" db="EMBL/GenBank/DDBJ databases">
        <title>Isolation of full-length cDNA clones from macaque brain cDNA libraries.</title>
        <authorList>
            <person name="Osada N."/>
            <person name="Hida M."/>
            <person name="Kusuda J."/>
            <person name="Tanuma R."/>
            <person name="Iseki K."/>
            <person name="Hirai M."/>
            <person name="Terao K."/>
            <person name="Suzuki Y."/>
            <person name="Sugano S."/>
            <person name="Hashimoto K."/>
        </authorList>
    </citation>
    <scope>NUCLEOTIDE SEQUENCE</scope>
    <source>
        <tissue evidence="1">Brain parietal lobe</tissue>
    </source>
</reference>
<organism evidence="1">
    <name type="scientific">Macaca fascicularis</name>
    <name type="common">Crab-eating macaque</name>
    <name type="synonym">Cynomolgus monkey</name>
    <dbReference type="NCBI Taxonomy" id="9541"/>
    <lineage>
        <taxon>Eukaryota</taxon>
        <taxon>Metazoa</taxon>
        <taxon>Chordata</taxon>
        <taxon>Craniata</taxon>
        <taxon>Vertebrata</taxon>
        <taxon>Euteleostomi</taxon>
        <taxon>Mammalia</taxon>
        <taxon>Eutheria</taxon>
        <taxon>Euarchontoglires</taxon>
        <taxon>Primates</taxon>
        <taxon>Haplorrhini</taxon>
        <taxon>Catarrhini</taxon>
        <taxon>Cercopithecidae</taxon>
        <taxon>Cercopithecinae</taxon>
        <taxon>Macaca</taxon>
    </lineage>
</organism>
<name>Q9GMP8_MACFA</name>
<sequence>MKYSATFSSLACVKQHVQCLANASNSEFTRKGRTVRNHRGQGCEVVGQGFRLIYLSHSSLASGTAEREEAVAACSSQWGGGFAVLSAELMFTKRSFLKSPPNRKHLLPIGSREASCSQRACSA</sequence>